<reference evidence="2" key="2">
    <citation type="submission" date="2025-08" db="UniProtKB">
        <authorList>
            <consortium name="Ensembl"/>
        </authorList>
    </citation>
    <scope>IDENTIFICATION</scope>
</reference>
<feature type="compositionally biased region" description="Pro residues" evidence="1">
    <location>
        <begin position="185"/>
        <end position="196"/>
    </location>
</feature>
<feature type="compositionally biased region" description="Polar residues" evidence="1">
    <location>
        <begin position="198"/>
        <end position="210"/>
    </location>
</feature>
<dbReference type="Pfam" id="PF15087">
    <property type="entry name" value="DUF4551"/>
    <property type="match status" value="1"/>
</dbReference>
<dbReference type="GeneTree" id="ENSGT00390000018424"/>
<keyword evidence="3" id="KW-1185">Reference proteome</keyword>
<gene>
    <name evidence="2" type="primary">c14h12orf56</name>
</gene>
<proteinExistence type="predicted"/>
<evidence type="ECO:0000313" key="3">
    <source>
        <dbReference type="Proteomes" id="UP000472265"/>
    </source>
</evidence>
<sequence>MARTGSGSLLARRNIKLDSFLKRNTEREVYERIRAYEPCVVVSHTVNKVYMHVVLTDERVYLTEYPPRTLTEAFSFERVRDIQLVNDLPDFLSGKDRELCQHIRITYVTEKPARSGRDWLRVDRRAGLPPIAPPSRRPSHCSTLGHTLTGKSSVYLEREMEGLHMMRPTRSASCPNPETLGLPRFPHPPAQPPSTPPNLYTSTSAATAPQTIPEKSKMPRRIGLVLSRLLKRDGAKSSGEEKEAELHLYAVSHTSRLYLHLQSSWNSYIIRSTLLLDPLYRGWCRASTDSPPGKRLPAISWERTAHLFAQLSSELQQEGISVESLYLLLQELRTAAHRNVTLRRLFWRSGEVCVFLVQTLEESLHGCQSLSRVYTADQLLLSTLIVQTLAVMFRETEVEPARLNLLSSKKGALASRMLLAVICDPEQPTQNTGSLIDFVLSLEALLSEYLDAACSLLSELLLLGHEASRCSTADNFLTVGWILRVLQSHPHLTSFLSYQAQQVVLVLSDLQESFLSPVQSVLLFQRCRLLLACLQYNTQLGQHLRSHFREEFRYFVKLSCAEEKLPPHYLISQPTLRLVEQIQTLLR</sequence>
<feature type="region of interest" description="Disordered" evidence="1">
    <location>
        <begin position="166"/>
        <end position="216"/>
    </location>
</feature>
<accession>A0A671XC16</accession>
<evidence type="ECO:0000256" key="1">
    <source>
        <dbReference type="SAM" id="MobiDB-lite"/>
    </source>
</evidence>
<dbReference type="InterPro" id="IPR027878">
    <property type="entry name" value="DUF4551"/>
</dbReference>
<reference evidence="2" key="3">
    <citation type="submission" date="2025-09" db="UniProtKB">
        <authorList>
            <consortium name="Ensembl"/>
        </authorList>
    </citation>
    <scope>IDENTIFICATION</scope>
</reference>
<name>A0A671XC16_SPAAU</name>
<dbReference type="Proteomes" id="UP000472265">
    <property type="component" value="Chromosome 14"/>
</dbReference>
<protein>
    <submittedName>
        <fullName evidence="2">Si:ch211-258f14.2</fullName>
    </submittedName>
</protein>
<dbReference type="PANTHER" id="PTHR35354:SF1">
    <property type="entry name" value="RGD1561648"/>
    <property type="match status" value="1"/>
</dbReference>
<dbReference type="OMA" id="LFWRSSE"/>
<dbReference type="PANTHER" id="PTHR35354">
    <property type="entry name" value="RGD1561648"/>
    <property type="match status" value="1"/>
</dbReference>
<reference evidence="2" key="1">
    <citation type="submission" date="2021-04" db="EMBL/GenBank/DDBJ databases">
        <authorList>
            <consortium name="Wellcome Sanger Institute Data Sharing"/>
        </authorList>
    </citation>
    <scope>NUCLEOTIDE SEQUENCE [LARGE SCALE GENOMIC DNA]</scope>
</reference>
<evidence type="ECO:0000313" key="2">
    <source>
        <dbReference type="Ensembl" id="ENSSAUP00010046440.1"/>
    </source>
</evidence>
<dbReference type="InParanoid" id="A0A671XC16"/>
<dbReference type="AlphaFoldDB" id="A0A671XC16"/>
<dbReference type="Ensembl" id="ENSSAUT00010048807.1">
    <property type="protein sequence ID" value="ENSSAUP00010046440.1"/>
    <property type="gene ID" value="ENSSAUG00010019357.1"/>
</dbReference>
<organism evidence="2 3">
    <name type="scientific">Sparus aurata</name>
    <name type="common">Gilthead sea bream</name>
    <dbReference type="NCBI Taxonomy" id="8175"/>
    <lineage>
        <taxon>Eukaryota</taxon>
        <taxon>Metazoa</taxon>
        <taxon>Chordata</taxon>
        <taxon>Craniata</taxon>
        <taxon>Vertebrata</taxon>
        <taxon>Euteleostomi</taxon>
        <taxon>Actinopterygii</taxon>
        <taxon>Neopterygii</taxon>
        <taxon>Teleostei</taxon>
        <taxon>Neoteleostei</taxon>
        <taxon>Acanthomorphata</taxon>
        <taxon>Eupercaria</taxon>
        <taxon>Spariformes</taxon>
        <taxon>Sparidae</taxon>
        <taxon>Sparus</taxon>
    </lineage>
</organism>